<evidence type="ECO:0000259" key="12">
    <source>
        <dbReference type="PROSITE" id="PS50206"/>
    </source>
</evidence>
<keyword evidence="7 10" id="KW-0131">Cell cycle</keyword>
<evidence type="ECO:0000256" key="4">
    <source>
        <dbReference type="ARBA" id="ARBA00022776"/>
    </source>
</evidence>
<evidence type="ECO:0000256" key="5">
    <source>
        <dbReference type="ARBA" id="ARBA00022801"/>
    </source>
</evidence>
<evidence type="ECO:0000313" key="14">
    <source>
        <dbReference type="Proteomes" id="UP000761534"/>
    </source>
</evidence>
<sequence length="366" mass="41270">MDPSSSSPSLDSLFAASPVVPKRRNAGGVRHASSPSIQTTPRPLASSSSSPTASLAADLSQNFHIAQGQSPVVPTPRRALFPSLSFQTTDAQRASDREPGVGAKRRCLLDASGASPLDGGPARRKSKFRRTQSMFEHAQDVVMGDSPRTPAPVPIEEGSSPGGGCYFESAERSLPPFHTTEVEEDPFRRIDRDTLCEIMDGKYAEHYGKHILIDCRFEYEYNGGHIAGAININSKDQLQSELLNNIDSIEHDKRRTVVIFHCEYSAHRGPRMAMHLRNLDRLLNVNRYPYLYYPDVFILAGGYSHFFDAFHTRCYPQRYVEMNHQDYKHTCERELGRFKKNMSFYKFPPRPPRSNNLFISKQKLFV</sequence>
<keyword evidence="4 10" id="KW-0498">Mitosis</keyword>
<evidence type="ECO:0000256" key="9">
    <source>
        <dbReference type="ARBA" id="ARBA00067190"/>
    </source>
</evidence>
<dbReference type="VEuPathDB" id="FungiDB:TRICI_003488"/>
<name>A0A642V2Z6_9ASCO</name>
<organism evidence="13 14">
    <name type="scientific">Trichomonascus ciferrii</name>
    <dbReference type="NCBI Taxonomy" id="44093"/>
    <lineage>
        <taxon>Eukaryota</taxon>
        <taxon>Fungi</taxon>
        <taxon>Dikarya</taxon>
        <taxon>Ascomycota</taxon>
        <taxon>Saccharomycotina</taxon>
        <taxon>Dipodascomycetes</taxon>
        <taxon>Dipodascales</taxon>
        <taxon>Trichomonascaceae</taxon>
        <taxon>Trichomonascus</taxon>
        <taxon>Trichomonascus ciferrii complex</taxon>
    </lineage>
</organism>
<evidence type="ECO:0000256" key="7">
    <source>
        <dbReference type="ARBA" id="ARBA00023306"/>
    </source>
</evidence>
<feature type="region of interest" description="Disordered" evidence="11">
    <location>
        <begin position="83"/>
        <end position="127"/>
    </location>
</feature>
<evidence type="ECO:0000256" key="6">
    <source>
        <dbReference type="ARBA" id="ARBA00022912"/>
    </source>
</evidence>
<feature type="region of interest" description="Disordered" evidence="11">
    <location>
        <begin position="1"/>
        <end position="55"/>
    </location>
</feature>
<protein>
    <recommendedName>
        <fullName evidence="9 10">M-phase inducer phosphatase</fullName>
        <ecNumber evidence="2 10">3.1.3.48</ecNumber>
    </recommendedName>
</protein>
<comment type="similarity">
    <text evidence="1 10">Belongs to the MPI phosphatase family.</text>
</comment>
<dbReference type="PROSITE" id="PS50206">
    <property type="entry name" value="RHODANESE_3"/>
    <property type="match status" value="1"/>
</dbReference>
<dbReference type="AlphaFoldDB" id="A0A642V2Z6"/>
<dbReference type="InterPro" id="IPR036873">
    <property type="entry name" value="Rhodanese-like_dom_sf"/>
</dbReference>
<feature type="compositionally biased region" description="Low complexity" evidence="11">
    <location>
        <begin position="39"/>
        <end position="55"/>
    </location>
</feature>
<dbReference type="InterPro" id="IPR000751">
    <property type="entry name" value="MPI_Phosphatase"/>
</dbReference>
<dbReference type="CDD" id="cd01530">
    <property type="entry name" value="Cdc25"/>
    <property type="match status" value="1"/>
</dbReference>
<dbReference type="PRINTS" id="PR00716">
    <property type="entry name" value="MPIPHPHTASE"/>
</dbReference>
<dbReference type="GO" id="GO:0000086">
    <property type="term" value="P:G2/M transition of mitotic cell cycle"/>
    <property type="evidence" value="ECO:0007669"/>
    <property type="project" value="TreeGrafter"/>
</dbReference>
<gene>
    <name evidence="13" type="ORF">TRICI_003488</name>
</gene>
<evidence type="ECO:0000313" key="13">
    <source>
        <dbReference type="EMBL" id="KAA8912371.1"/>
    </source>
</evidence>
<comment type="catalytic activity">
    <reaction evidence="8 10">
        <text>O-phospho-L-tyrosyl-[protein] + H2O = L-tyrosyl-[protein] + phosphate</text>
        <dbReference type="Rhea" id="RHEA:10684"/>
        <dbReference type="Rhea" id="RHEA-COMP:10136"/>
        <dbReference type="Rhea" id="RHEA-COMP:20101"/>
        <dbReference type="ChEBI" id="CHEBI:15377"/>
        <dbReference type="ChEBI" id="CHEBI:43474"/>
        <dbReference type="ChEBI" id="CHEBI:46858"/>
        <dbReference type="ChEBI" id="CHEBI:61978"/>
        <dbReference type="EC" id="3.1.3.48"/>
    </reaction>
</comment>
<reference evidence="13" key="1">
    <citation type="journal article" date="2019" name="G3 (Bethesda)">
        <title>Genome Assemblies of Two Rare Opportunistic Yeast Pathogens: Diutina rugosa (syn. Candida rugosa) and Trichomonascus ciferrii (syn. Candida ciferrii).</title>
        <authorList>
            <person name="Mixao V."/>
            <person name="Saus E."/>
            <person name="Hansen A.P."/>
            <person name="Lass-Florl C."/>
            <person name="Gabaldon T."/>
        </authorList>
    </citation>
    <scope>NUCLEOTIDE SEQUENCE</scope>
    <source>
        <strain evidence="13">CBS 4856</strain>
    </source>
</reference>
<feature type="domain" description="Rhodanese" evidence="12">
    <location>
        <begin position="206"/>
        <end position="315"/>
    </location>
</feature>
<dbReference type="GO" id="GO:0005737">
    <property type="term" value="C:cytoplasm"/>
    <property type="evidence" value="ECO:0007669"/>
    <property type="project" value="TreeGrafter"/>
</dbReference>
<keyword evidence="5 10" id="KW-0378">Hydrolase</keyword>
<dbReference type="GO" id="GO:0004725">
    <property type="term" value="F:protein tyrosine phosphatase activity"/>
    <property type="evidence" value="ECO:0007669"/>
    <property type="project" value="UniProtKB-UniRule"/>
</dbReference>
<dbReference type="GO" id="GO:0110032">
    <property type="term" value="P:positive regulation of G2/MI transition of meiotic cell cycle"/>
    <property type="evidence" value="ECO:0007669"/>
    <property type="project" value="TreeGrafter"/>
</dbReference>
<dbReference type="PANTHER" id="PTHR10828">
    <property type="entry name" value="M-PHASE INDUCER PHOSPHATASE DUAL SPECIFICITY PHOSPHATASE CDC25"/>
    <property type="match status" value="1"/>
</dbReference>
<dbReference type="SUPFAM" id="SSF52821">
    <property type="entry name" value="Rhodanese/Cell cycle control phosphatase"/>
    <property type="match status" value="1"/>
</dbReference>
<dbReference type="GO" id="GO:0051301">
    <property type="term" value="P:cell division"/>
    <property type="evidence" value="ECO:0007669"/>
    <property type="project" value="UniProtKB-UniRule"/>
</dbReference>
<accession>A0A642V2Z6</accession>
<dbReference type="GO" id="GO:0010971">
    <property type="term" value="P:positive regulation of G2/M transition of mitotic cell cycle"/>
    <property type="evidence" value="ECO:0007669"/>
    <property type="project" value="TreeGrafter"/>
</dbReference>
<comment type="function">
    <text evidence="10">Tyrosine protein phosphatase which functions as a dosage-dependent inducer of mitotic progression.</text>
</comment>
<dbReference type="EMBL" id="SWFS01000256">
    <property type="protein sequence ID" value="KAA8912371.1"/>
    <property type="molecule type" value="Genomic_DNA"/>
</dbReference>
<feature type="compositionally biased region" description="Low complexity" evidence="11">
    <location>
        <begin position="1"/>
        <end position="13"/>
    </location>
</feature>
<dbReference type="Pfam" id="PF00581">
    <property type="entry name" value="Rhodanese"/>
    <property type="match status" value="1"/>
</dbReference>
<dbReference type="FunFam" id="3.40.250.10:FF:000021">
    <property type="entry name" value="M-phase inducer phosphatase cdc-25.2"/>
    <property type="match status" value="1"/>
</dbReference>
<dbReference type="EC" id="3.1.3.48" evidence="2 10"/>
<evidence type="ECO:0000256" key="11">
    <source>
        <dbReference type="SAM" id="MobiDB-lite"/>
    </source>
</evidence>
<dbReference type="GO" id="GO:0005634">
    <property type="term" value="C:nucleus"/>
    <property type="evidence" value="ECO:0007669"/>
    <property type="project" value="TreeGrafter"/>
</dbReference>
<evidence type="ECO:0000256" key="10">
    <source>
        <dbReference type="RuleBase" id="RU368028"/>
    </source>
</evidence>
<proteinExistence type="inferred from homology"/>
<evidence type="ECO:0000256" key="2">
    <source>
        <dbReference type="ARBA" id="ARBA00013064"/>
    </source>
</evidence>
<dbReference type="InterPro" id="IPR001763">
    <property type="entry name" value="Rhodanese-like_dom"/>
</dbReference>
<dbReference type="SMART" id="SM00450">
    <property type="entry name" value="RHOD"/>
    <property type="match status" value="1"/>
</dbReference>
<comment type="caution">
    <text evidence="13">The sequence shown here is derived from an EMBL/GenBank/DDBJ whole genome shotgun (WGS) entry which is preliminary data.</text>
</comment>
<dbReference type="Proteomes" id="UP000761534">
    <property type="component" value="Unassembled WGS sequence"/>
</dbReference>
<evidence type="ECO:0000256" key="1">
    <source>
        <dbReference type="ARBA" id="ARBA00011065"/>
    </source>
</evidence>
<keyword evidence="14" id="KW-1185">Reference proteome</keyword>
<keyword evidence="6 10" id="KW-0904">Protein phosphatase</keyword>
<dbReference type="Gene3D" id="3.40.250.10">
    <property type="entry name" value="Rhodanese-like domain"/>
    <property type="match status" value="1"/>
</dbReference>
<evidence type="ECO:0000256" key="8">
    <source>
        <dbReference type="ARBA" id="ARBA00051722"/>
    </source>
</evidence>
<evidence type="ECO:0000256" key="3">
    <source>
        <dbReference type="ARBA" id="ARBA00022618"/>
    </source>
</evidence>
<keyword evidence="3 10" id="KW-0132">Cell division</keyword>
<dbReference type="OrthoDB" id="26523at2759"/>
<dbReference type="PANTHER" id="PTHR10828:SF17">
    <property type="entry name" value="PROTEIN-TYROSINE-PHOSPHATASE"/>
    <property type="match status" value="1"/>
</dbReference>